<protein>
    <submittedName>
        <fullName evidence="1">Uncharacterized protein</fullName>
    </submittedName>
</protein>
<evidence type="ECO:0000313" key="2">
    <source>
        <dbReference type="Proteomes" id="UP000271974"/>
    </source>
</evidence>
<name>A0A433T9C7_ELYCH</name>
<evidence type="ECO:0000313" key="1">
    <source>
        <dbReference type="EMBL" id="RUS78146.1"/>
    </source>
</evidence>
<dbReference type="Proteomes" id="UP000271974">
    <property type="component" value="Unassembled WGS sequence"/>
</dbReference>
<reference evidence="1 2" key="1">
    <citation type="submission" date="2019-01" db="EMBL/GenBank/DDBJ databases">
        <title>A draft genome assembly of the solar-powered sea slug Elysia chlorotica.</title>
        <authorList>
            <person name="Cai H."/>
            <person name="Li Q."/>
            <person name="Fang X."/>
            <person name="Li J."/>
            <person name="Curtis N.E."/>
            <person name="Altenburger A."/>
            <person name="Shibata T."/>
            <person name="Feng M."/>
            <person name="Maeda T."/>
            <person name="Schwartz J.A."/>
            <person name="Shigenobu S."/>
            <person name="Lundholm N."/>
            <person name="Nishiyama T."/>
            <person name="Yang H."/>
            <person name="Hasebe M."/>
            <person name="Li S."/>
            <person name="Pierce S.K."/>
            <person name="Wang J."/>
        </authorList>
    </citation>
    <scope>NUCLEOTIDE SEQUENCE [LARGE SCALE GENOMIC DNA]</scope>
    <source>
        <strain evidence="1">EC2010</strain>
        <tissue evidence="1">Whole organism of an adult</tissue>
    </source>
</reference>
<proteinExistence type="predicted"/>
<organism evidence="1 2">
    <name type="scientific">Elysia chlorotica</name>
    <name type="common">Eastern emerald elysia</name>
    <name type="synonym">Sea slug</name>
    <dbReference type="NCBI Taxonomy" id="188477"/>
    <lineage>
        <taxon>Eukaryota</taxon>
        <taxon>Metazoa</taxon>
        <taxon>Spiralia</taxon>
        <taxon>Lophotrochozoa</taxon>
        <taxon>Mollusca</taxon>
        <taxon>Gastropoda</taxon>
        <taxon>Heterobranchia</taxon>
        <taxon>Euthyneura</taxon>
        <taxon>Panpulmonata</taxon>
        <taxon>Sacoglossa</taxon>
        <taxon>Placobranchoidea</taxon>
        <taxon>Plakobranchidae</taxon>
        <taxon>Elysia</taxon>
    </lineage>
</organism>
<dbReference type="EMBL" id="RQTK01000530">
    <property type="protein sequence ID" value="RUS78146.1"/>
    <property type="molecule type" value="Genomic_DNA"/>
</dbReference>
<accession>A0A433T9C7</accession>
<sequence length="139" mass="15693">MGNMGATVSRTKEALYRGRERIISLSLGLTSPRFPWGSYTTIEQRRETYNNYTRRSRCNSDIMIQRKDVNHVGRCNGLKGIVCIEQVNGGGNKGGRQIHVSYNTQSIIIIILSSVRDDNTGFRSCSIFMHLELKTESTC</sequence>
<keyword evidence="2" id="KW-1185">Reference proteome</keyword>
<gene>
    <name evidence="1" type="ORF">EGW08_014094</name>
</gene>
<dbReference type="AlphaFoldDB" id="A0A433T9C7"/>
<comment type="caution">
    <text evidence="1">The sequence shown here is derived from an EMBL/GenBank/DDBJ whole genome shotgun (WGS) entry which is preliminary data.</text>
</comment>